<reference evidence="4" key="1">
    <citation type="submission" date="2017-09" db="EMBL/GenBank/DDBJ databases">
        <title>FDA dAtabase for Regulatory Grade micrObial Sequences (FDA-ARGOS): Supporting development and validation of Infectious Disease Dx tests.</title>
        <authorList>
            <person name="Minogue T."/>
            <person name="Wolcott M."/>
            <person name="Wasieloski L."/>
            <person name="Aguilar W."/>
            <person name="Moore D."/>
            <person name="Tallon L."/>
            <person name="Sadzewicz L."/>
            <person name="Ott S."/>
            <person name="Zhao X."/>
            <person name="Nagaraj S."/>
            <person name="Vavikolanu K."/>
            <person name="Aluvathingal J."/>
            <person name="Nadendla S."/>
            <person name="Sichtig H."/>
        </authorList>
    </citation>
    <scope>NUCLEOTIDE SEQUENCE [LARGE SCALE GENOMIC DNA]</scope>
    <source>
        <strain evidence="4">FDAARGOS_387</strain>
    </source>
</reference>
<evidence type="ECO:0000313" key="2">
    <source>
        <dbReference type="EMBL" id="PHI32249.1"/>
    </source>
</evidence>
<protein>
    <submittedName>
        <fullName evidence="2">Uncharacterized protein</fullName>
    </submittedName>
</protein>
<keyword evidence="1" id="KW-0732">Signal</keyword>
<feature type="signal peptide" evidence="1">
    <location>
        <begin position="1"/>
        <end position="25"/>
    </location>
</feature>
<name>A0A2C6CZX9_9GAMM</name>
<feature type="chain" id="PRO_5036036583" evidence="1">
    <location>
        <begin position="26"/>
        <end position="161"/>
    </location>
</feature>
<reference evidence="2" key="2">
    <citation type="submission" date="2017-09" db="EMBL/GenBank/DDBJ databases">
        <title>FDA dAtabase for Regulatory Grade micrObial Sequences (FDA-ARGOS): Supporting development and validation of Infectious Disease Dx tests.</title>
        <authorList>
            <person name="Minogue T."/>
            <person name="Wolcott M."/>
            <person name="Wasieloski L."/>
            <person name="Aguilar W."/>
            <person name="Moore D."/>
            <person name="Tallon L.J."/>
            <person name="Sadzewicz L."/>
            <person name="Ott S."/>
            <person name="Zhao X."/>
            <person name="Nagaraj S."/>
            <person name="Vavikolanu K."/>
            <person name="Aluvathingal J."/>
            <person name="Nadendla S."/>
            <person name="Sichtig H."/>
        </authorList>
    </citation>
    <scope>NUCLEOTIDE SEQUENCE</scope>
    <source>
        <strain evidence="2">FDAARGOS_387</strain>
    </source>
</reference>
<dbReference type="Proteomes" id="UP000373449">
    <property type="component" value="Unassembled WGS sequence"/>
</dbReference>
<accession>A0A2C6CZX9</accession>
<evidence type="ECO:0000313" key="3">
    <source>
        <dbReference type="EMBL" id="VFS45165.1"/>
    </source>
</evidence>
<organism evidence="2 4">
    <name type="scientific">Budvicia aquatica</name>
    <dbReference type="NCBI Taxonomy" id="82979"/>
    <lineage>
        <taxon>Bacteria</taxon>
        <taxon>Pseudomonadati</taxon>
        <taxon>Pseudomonadota</taxon>
        <taxon>Gammaproteobacteria</taxon>
        <taxon>Enterobacterales</taxon>
        <taxon>Budviciaceae</taxon>
        <taxon>Budvicia</taxon>
    </lineage>
</organism>
<sequence length="161" mass="17950">MKKTINTIFKMAVVSLSLATLSASASPYGDADVLFGCFIQKGKTQKEVVVLKNDENIIYMYGKQDPNGESGLMPEITIKTTVSQIAKEWLYSQVDAVSIHNLNIPNGPYTYQVSYTEHGNEKYGYLTVLKNGNAVSLFECQAVWEQNLNNDDLMKDIPDVK</sequence>
<proteinExistence type="predicted"/>
<reference evidence="3 5" key="3">
    <citation type="submission" date="2019-03" db="EMBL/GenBank/DDBJ databases">
        <authorList>
            <consortium name="Pathogen Informatics"/>
        </authorList>
    </citation>
    <scope>NUCLEOTIDE SEQUENCE [LARGE SCALE GENOMIC DNA]</scope>
    <source>
        <strain evidence="3 5">NCTC12282</strain>
    </source>
</reference>
<dbReference type="STRING" id="1111728.GCA_000427805_04295"/>
<dbReference type="RefSeq" id="WP_029095966.1">
    <property type="nucleotide sequence ID" value="NZ_CAADJA010000002.1"/>
</dbReference>
<evidence type="ECO:0000256" key="1">
    <source>
        <dbReference type="SAM" id="SignalP"/>
    </source>
</evidence>
<dbReference type="AlphaFoldDB" id="A0A2C6CZX9"/>
<keyword evidence="4" id="KW-1185">Reference proteome</keyword>
<evidence type="ECO:0000313" key="5">
    <source>
        <dbReference type="Proteomes" id="UP000373449"/>
    </source>
</evidence>
<dbReference type="OrthoDB" id="6642976at2"/>
<dbReference type="Proteomes" id="UP000224974">
    <property type="component" value="Unassembled WGS sequence"/>
</dbReference>
<gene>
    <name evidence="2" type="ORF">CRN84_24475</name>
    <name evidence="3" type="ORF">NCTC12282_00037</name>
</gene>
<dbReference type="EMBL" id="CAADJA010000002">
    <property type="protein sequence ID" value="VFS45165.1"/>
    <property type="molecule type" value="Genomic_DNA"/>
</dbReference>
<evidence type="ECO:0000313" key="4">
    <source>
        <dbReference type="Proteomes" id="UP000224974"/>
    </source>
</evidence>
<dbReference type="EMBL" id="PDDX01000001">
    <property type="protein sequence ID" value="PHI32249.1"/>
    <property type="molecule type" value="Genomic_DNA"/>
</dbReference>